<dbReference type="PANTHER" id="PTHR43591">
    <property type="entry name" value="METHYLTRANSFERASE"/>
    <property type="match status" value="1"/>
</dbReference>
<dbReference type="PANTHER" id="PTHR43591:SF24">
    <property type="entry name" value="2-METHOXY-6-POLYPRENYL-1,4-BENZOQUINOL METHYLASE, MITOCHONDRIAL"/>
    <property type="match status" value="1"/>
</dbReference>
<dbReference type="Proteomes" id="UP000076512">
    <property type="component" value="Unassembled WGS sequence"/>
</dbReference>
<dbReference type="Pfam" id="PF01209">
    <property type="entry name" value="Ubie_methyltran"/>
    <property type="match status" value="1"/>
</dbReference>
<keyword evidence="1" id="KW-0812">Transmembrane</keyword>
<keyword evidence="1" id="KW-1133">Transmembrane helix</keyword>
<evidence type="ECO:0000313" key="3">
    <source>
        <dbReference type="Proteomes" id="UP000076512"/>
    </source>
</evidence>
<dbReference type="EMBL" id="LWGR01000012">
    <property type="protein sequence ID" value="KZM71271.1"/>
    <property type="molecule type" value="Genomic_DNA"/>
</dbReference>
<dbReference type="AlphaFoldDB" id="A0A164KCW3"/>
<proteinExistence type="predicted"/>
<reference evidence="2 3" key="1">
    <citation type="submission" date="2016-04" db="EMBL/GenBank/DDBJ databases">
        <authorList>
            <person name="Evans L.H."/>
            <person name="Alamgir A."/>
            <person name="Owens N."/>
            <person name="Weber N.D."/>
            <person name="Virtaneva K."/>
            <person name="Barbian K."/>
            <person name="Babar A."/>
            <person name="Rosenke K."/>
        </authorList>
    </citation>
    <scope>NUCLEOTIDE SEQUENCE [LARGE SCALE GENOMIC DNA]</scope>
    <source>
        <strain evidence="2 3">IFM 0406</strain>
    </source>
</reference>
<keyword evidence="1" id="KW-0472">Membrane</keyword>
<dbReference type="GO" id="GO:0008168">
    <property type="term" value="F:methyltransferase activity"/>
    <property type="evidence" value="ECO:0007669"/>
    <property type="project" value="UniProtKB-KW"/>
</dbReference>
<keyword evidence="2" id="KW-0808">Transferase</keyword>
<dbReference type="CDD" id="cd02440">
    <property type="entry name" value="AdoMet_MTases"/>
    <property type="match status" value="1"/>
</dbReference>
<sequence>MSQGGLMIRMRKAAAMVAGTAAVGAAGWLWFGDRAPFPYSQRWMLDVPLPMLTGARLDAILQPRPGERMLEIGPGTGLQALHIAPQLGESGRLDVLDVQPEMLSHVLRRAGDLDITNIVATQADARCLPFDDGSFDAVYLITALGEIPDIGTVLREAERVLTPDGRLVVGEFFDPHWITLTTLLTHADAAGLHLTTRSGLGPAYLARFHPCRKARGTRAA</sequence>
<organism evidence="2 3">
    <name type="scientific">Nocardia terpenica</name>
    <dbReference type="NCBI Taxonomy" id="455432"/>
    <lineage>
        <taxon>Bacteria</taxon>
        <taxon>Bacillati</taxon>
        <taxon>Actinomycetota</taxon>
        <taxon>Actinomycetes</taxon>
        <taxon>Mycobacteriales</taxon>
        <taxon>Nocardiaceae</taxon>
        <taxon>Nocardia</taxon>
    </lineage>
</organism>
<dbReference type="SUPFAM" id="SSF53335">
    <property type="entry name" value="S-adenosyl-L-methionine-dependent methyltransferases"/>
    <property type="match status" value="1"/>
</dbReference>
<comment type="caution">
    <text evidence="2">The sequence shown here is derived from an EMBL/GenBank/DDBJ whole genome shotgun (WGS) entry which is preliminary data.</text>
</comment>
<protein>
    <submittedName>
        <fullName evidence="2">Methyltransferase</fullName>
    </submittedName>
</protein>
<accession>A0A164KCW3</accession>
<evidence type="ECO:0000313" key="2">
    <source>
        <dbReference type="EMBL" id="KZM71271.1"/>
    </source>
</evidence>
<feature type="transmembrane region" description="Helical" evidence="1">
    <location>
        <begin position="12"/>
        <end position="31"/>
    </location>
</feature>
<evidence type="ECO:0000256" key="1">
    <source>
        <dbReference type="SAM" id="Phobius"/>
    </source>
</evidence>
<dbReference type="InterPro" id="IPR029063">
    <property type="entry name" value="SAM-dependent_MTases_sf"/>
</dbReference>
<gene>
    <name evidence="2" type="ORF">AWN90_00335</name>
</gene>
<dbReference type="GO" id="GO:0032259">
    <property type="term" value="P:methylation"/>
    <property type="evidence" value="ECO:0007669"/>
    <property type="project" value="UniProtKB-KW"/>
</dbReference>
<name>A0A164KCW3_9NOCA</name>
<dbReference type="STRING" id="455432.AWN90_00335"/>
<keyword evidence="3" id="KW-1185">Reference proteome</keyword>
<dbReference type="Gene3D" id="3.40.50.150">
    <property type="entry name" value="Vaccinia Virus protein VP39"/>
    <property type="match status" value="1"/>
</dbReference>
<dbReference type="OrthoDB" id="4571118at2"/>
<keyword evidence="2" id="KW-0489">Methyltransferase</keyword>